<dbReference type="EMBL" id="LAZR01000161">
    <property type="protein sequence ID" value="KKN85269.1"/>
    <property type="molecule type" value="Genomic_DNA"/>
</dbReference>
<keyword evidence="7" id="KW-0520">NAD</keyword>
<dbReference type="GO" id="GO:0050136">
    <property type="term" value="F:NADH dehydrogenase (quinone) (non-electrogenic) activity"/>
    <property type="evidence" value="ECO:0007669"/>
    <property type="project" value="UniProtKB-EC"/>
</dbReference>
<feature type="domain" description="External alternative NADH-ubiquinone oxidoreductase-like C-terminal" evidence="10">
    <location>
        <begin position="371"/>
        <end position="426"/>
    </location>
</feature>
<evidence type="ECO:0000256" key="4">
    <source>
        <dbReference type="ARBA" id="ARBA00022827"/>
    </source>
</evidence>
<dbReference type="InterPro" id="IPR036188">
    <property type="entry name" value="FAD/NAD-bd_sf"/>
</dbReference>
<evidence type="ECO:0000256" key="3">
    <source>
        <dbReference type="ARBA" id="ARBA00022630"/>
    </source>
</evidence>
<comment type="caution">
    <text evidence="11">The sequence shown here is derived from an EMBL/GenBank/DDBJ whole genome shotgun (WGS) entry which is preliminary data.</text>
</comment>
<dbReference type="InterPro" id="IPR045024">
    <property type="entry name" value="NDH-2"/>
</dbReference>
<gene>
    <name evidence="11" type="ORF">LCGC14_0280970</name>
</gene>
<evidence type="ECO:0000256" key="7">
    <source>
        <dbReference type="ARBA" id="ARBA00023027"/>
    </source>
</evidence>
<evidence type="ECO:0000256" key="8">
    <source>
        <dbReference type="ARBA" id="ARBA00047599"/>
    </source>
</evidence>
<dbReference type="Pfam" id="PF07992">
    <property type="entry name" value="Pyr_redox_2"/>
    <property type="match status" value="1"/>
</dbReference>
<dbReference type="PRINTS" id="PR00368">
    <property type="entry name" value="FADPNR"/>
</dbReference>
<comment type="similarity">
    <text evidence="1">Belongs to the NADH dehydrogenase family.</text>
</comment>
<evidence type="ECO:0000256" key="1">
    <source>
        <dbReference type="ARBA" id="ARBA00005272"/>
    </source>
</evidence>
<evidence type="ECO:0000313" key="11">
    <source>
        <dbReference type="EMBL" id="KKN85269.1"/>
    </source>
</evidence>
<evidence type="ECO:0000256" key="5">
    <source>
        <dbReference type="ARBA" id="ARBA00022946"/>
    </source>
</evidence>
<dbReference type="PANTHER" id="PTHR43706">
    <property type="entry name" value="NADH DEHYDROGENASE"/>
    <property type="match status" value="1"/>
</dbReference>
<dbReference type="GO" id="GO:0005739">
    <property type="term" value="C:mitochondrion"/>
    <property type="evidence" value="ECO:0007669"/>
    <property type="project" value="UniProtKB-ARBA"/>
</dbReference>
<evidence type="ECO:0000259" key="10">
    <source>
        <dbReference type="Pfam" id="PF22366"/>
    </source>
</evidence>
<feature type="domain" description="FAD/NAD(P)-binding" evidence="9">
    <location>
        <begin position="29"/>
        <end position="347"/>
    </location>
</feature>
<dbReference type="EC" id="1.6.5.9" evidence="2"/>
<keyword evidence="4" id="KW-0274">FAD</keyword>
<evidence type="ECO:0000256" key="2">
    <source>
        <dbReference type="ARBA" id="ARBA00012637"/>
    </source>
</evidence>
<dbReference type="InterPro" id="IPR023753">
    <property type="entry name" value="FAD/NAD-binding_dom"/>
</dbReference>
<proteinExistence type="inferred from homology"/>
<comment type="catalytic activity">
    <reaction evidence="8">
        <text>a quinone + NADH + H(+) = a quinol + NAD(+)</text>
        <dbReference type="Rhea" id="RHEA:46160"/>
        <dbReference type="ChEBI" id="CHEBI:15378"/>
        <dbReference type="ChEBI" id="CHEBI:24646"/>
        <dbReference type="ChEBI" id="CHEBI:57540"/>
        <dbReference type="ChEBI" id="CHEBI:57945"/>
        <dbReference type="ChEBI" id="CHEBI:132124"/>
        <dbReference type="EC" id="1.6.5.9"/>
    </reaction>
</comment>
<keyword evidence="5" id="KW-0809">Transit peptide</keyword>
<evidence type="ECO:0000259" key="9">
    <source>
        <dbReference type="Pfam" id="PF07992"/>
    </source>
</evidence>
<dbReference type="InterPro" id="IPR054585">
    <property type="entry name" value="NDH2-like_C"/>
</dbReference>
<dbReference type="PANTHER" id="PTHR43706:SF47">
    <property type="entry name" value="EXTERNAL NADH-UBIQUINONE OXIDOREDUCTASE 1, MITOCHONDRIAL-RELATED"/>
    <property type="match status" value="1"/>
</dbReference>
<name>A0A0F9U161_9ZZZZ</name>
<dbReference type="PRINTS" id="PR00411">
    <property type="entry name" value="PNDRDTASEI"/>
</dbReference>
<keyword evidence="3" id="KW-0285">Flavoprotein</keyword>
<protein>
    <recommendedName>
        <fullName evidence="2">NADH:ubiquinone reductase (non-electrogenic)</fullName>
        <ecNumber evidence="2">1.6.5.9</ecNumber>
    </recommendedName>
</protein>
<dbReference type="Pfam" id="PF22366">
    <property type="entry name" value="NDH2_C"/>
    <property type="match status" value="1"/>
</dbReference>
<reference evidence="11" key="1">
    <citation type="journal article" date="2015" name="Nature">
        <title>Complex archaea that bridge the gap between prokaryotes and eukaryotes.</title>
        <authorList>
            <person name="Spang A."/>
            <person name="Saw J.H."/>
            <person name="Jorgensen S.L."/>
            <person name="Zaremba-Niedzwiedzka K."/>
            <person name="Martijn J."/>
            <person name="Lind A.E."/>
            <person name="van Eijk R."/>
            <person name="Schleper C."/>
            <person name="Guy L."/>
            <person name="Ettema T.J."/>
        </authorList>
    </citation>
    <scope>NUCLEOTIDE SEQUENCE</scope>
</reference>
<dbReference type="Gene3D" id="3.50.50.100">
    <property type="match status" value="1"/>
</dbReference>
<sequence length="452" mass="50296">MTINHSNNTKESACKVTDEICLPDTKLPRVVVIGGGFAGLALVEKLKNKEVQVVLFDKNNFHQFQPLFYQVATSALEPDSIVFPFRKQISGYKNVLFRLAEVEEIQPSSNTVITNKGSAHFDYLVLATGTTTNFFGMDNVESHSLGMKDIRDSLNIRHMMLQNLEEAAITCDDNERDALTNFVIVGGGPAGVEMAGALAEFCKYILPKDYPEYPSSIMNIYLVEANDKLLSTMSDNASTKTLKFLKDLDVKVLFNESVSDYDGSIVTTKSGKTILAKNLIWTAGVKGQFPKGIDEKHVVRGNRLKTNSYLKVEGYENIFAIGDIAALISSDTPKGHPQVAQTAIQQGKYLGDSLLDIIKDKPLKPFEYKDKGSLATVGKRKAVADLGKFKFAGYFAWLLWSIVHLMSISGFRNRLMVGFNWAVSYFTYEKSNRVIIRNFKPKTKSLSNEEIS</sequence>
<keyword evidence="6" id="KW-0560">Oxidoreductase</keyword>
<accession>A0A0F9U161</accession>
<dbReference type="AlphaFoldDB" id="A0A0F9U161"/>
<evidence type="ECO:0000256" key="6">
    <source>
        <dbReference type="ARBA" id="ARBA00023002"/>
    </source>
</evidence>
<dbReference type="SUPFAM" id="SSF51905">
    <property type="entry name" value="FAD/NAD(P)-binding domain"/>
    <property type="match status" value="2"/>
</dbReference>
<organism evidence="11">
    <name type="scientific">marine sediment metagenome</name>
    <dbReference type="NCBI Taxonomy" id="412755"/>
    <lineage>
        <taxon>unclassified sequences</taxon>
        <taxon>metagenomes</taxon>
        <taxon>ecological metagenomes</taxon>
    </lineage>
</organism>